<feature type="region of interest" description="Disordered" evidence="1">
    <location>
        <begin position="801"/>
        <end position="825"/>
    </location>
</feature>
<feature type="compositionally biased region" description="Polar residues" evidence="1">
    <location>
        <begin position="1596"/>
        <end position="1613"/>
    </location>
</feature>
<accession>A0A9Q1MJ73</accession>
<reference evidence="4" key="1">
    <citation type="journal article" date="2023" name="Proc. Natl. Acad. Sci. U.S.A.">
        <title>Genomic and structural basis for evolution of tropane alkaloid biosynthesis.</title>
        <authorList>
            <person name="Wanga Y.-J."/>
            <person name="Taina T."/>
            <person name="Yua J.-Y."/>
            <person name="Lia J."/>
            <person name="Xua B."/>
            <person name="Chenc J."/>
            <person name="D'Auriad J.C."/>
            <person name="Huanga J.-P."/>
            <person name="Huanga S.-X."/>
        </authorList>
    </citation>
    <scope>NUCLEOTIDE SEQUENCE [LARGE SCALE GENOMIC DNA]</scope>
    <source>
        <strain evidence="4">cv. KIB-2019</strain>
    </source>
</reference>
<gene>
    <name evidence="3" type="ORF">K7X08_027585</name>
</gene>
<dbReference type="Pfam" id="PF10344">
    <property type="entry name" value="Hobbit"/>
    <property type="match status" value="1"/>
</dbReference>
<comment type="caution">
    <text evidence="3">The sequence shown here is derived from an EMBL/GenBank/DDBJ whole genome shotgun (WGS) entry which is preliminary data.</text>
</comment>
<feature type="region of interest" description="Disordered" evidence="1">
    <location>
        <begin position="1594"/>
        <end position="1619"/>
    </location>
</feature>
<feature type="compositionally biased region" description="Basic and acidic residues" evidence="1">
    <location>
        <begin position="2362"/>
        <end position="2373"/>
    </location>
</feature>
<evidence type="ECO:0000313" key="3">
    <source>
        <dbReference type="EMBL" id="KAJ8561395.1"/>
    </source>
</evidence>
<feature type="compositionally biased region" description="Polar residues" evidence="1">
    <location>
        <begin position="2605"/>
        <end position="2623"/>
    </location>
</feature>
<feature type="region of interest" description="Disordered" evidence="1">
    <location>
        <begin position="2576"/>
        <end position="2623"/>
    </location>
</feature>
<dbReference type="EMBL" id="JAJAGQ010000006">
    <property type="protein sequence ID" value="KAJ8561395.1"/>
    <property type="molecule type" value="Genomic_DNA"/>
</dbReference>
<name>A0A9Q1MJ73_9SOLA</name>
<feature type="region of interest" description="Disordered" evidence="1">
    <location>
        <begin position="2473"/>
        <end position="2517"/>
    </location>
</feature>
<feature type="region of interest" description="Disordered" evidence="1">
    <location>
        <begin position="1747"/>
        <end position="1818"/>
    </location>
</feature>
<feature type="compositionally biased region" description="Polar residues" evidence="1">
    <location>
        <begin position="2280"/>
        <end position="2310"/>
    </location>
</feature>
<feature type="compositionally biased region" description="Low complexity" evidence="1">
    <location>
        <begin position="2591"/>
        <end position="2604"/>
    </location>
</feature>
<feature type="compositionally biased region" description="Basic and acidic residues" evidence="1">
    <location>
        <begin position="1747"/>
        <end position="1757"/>
    </location>
</feature>
<dbReference type="InterPro" id="IPR045167">
    <property type="entry name" value="Hobbit"/>
</dbReference>
<feature type="compositionally biased region" description="Basic residues" evidence="1">
    <location>
        <begin position="2576"/>
        <end position="2585"/>
    </location>
</feature>
<feature type="region of interest" description="Disordered" evidence="1">
    <location>
        <begin position="2270"/>
        <end position="2314"/>
    </location>
</feature>
<protein>
    <recommendedName>
        <fullName evidence="2">FMP27/BLTP2/Hobbit GFWDK motif-containing RBG unit domain-containing protein</fullName>
    </recommendedName>
</protein>
<dbReference type="PANTHER" id="PTHR15678:SF6">
    <property type="entry name" value="BRIDGE-LIKE LIPID TRANSFER PROTEIN FAMILY MEMBER 2"/>
    <property type="match status" value="1"/>
</dbReference>
<evidence type="ECO:0000256" key="1">
    <source>
        <dbReference type="SAM" id="MobiDB-lite"/>
    </source>
</evidence>
<feature type="compositionally biased region" description="Acidic residues" evidence="1">
    <location>
        <begin position="2010"/>
        <end position="2024"/>
    </location>
</feature>
<dbReference type="SMART" id="SM01214">
    <property type="entry name" value="Fmp27_GFWDK"/>
    <property type="match status" value="1"/>
</dbReference>
<evidence type="ECO:0000259" key="2">
    <source>
        <dbReference type="SMART" id="SM01214"/>
    </source>
</evidence>
<dbReference type="InterPro" id="IPR019441">
    <property type="entry name" value="FMP27/BLTP2/Hobbit_GFWDK_RBG"/>
</dbReference>
<feature type="region of interest" description="Disordered" evidence="1">
    <location>
        <begin position="1658"/>
        <end position="1685"/>
    </location>
</feature>
<feature type="region of interest" description="Disordered" evidence="1">
    <location>
        <begin position="2344"/>
        <end position="2398"/>
    </location>
</feature>
<feature type="domain" description="FMP27/BLTP2/Hobbit GFWDK motif-containing RBG unit" evidence="2">
    <location>
        <begin position="1166"/>
        <end position="1314"/>
    </location>
</feature>
<evidence type="ECO:0000313" key="4">
    <source>
        <dbReference type="Proteomes" id="UP001152561"/>
    </source>
</evidence>
<dbReference type="PANTHER" id="PTHR15678">
    <property type="entry name" value="ANTIGEN MLAA-22-RELATED"/>
    <property type="match status" value="1"/>
</dbReference>
<feature type="compositionally biased region" description="Basic and acidic residues" evidence="1">
    <location>
        <begin position="2380"/>
        <end position="2398"/>
    </location>
</feature>
<organism evidence="3 4">
    <name type="scientific">Anisodus acutangulus</name>
    <dbReference type="NCBI Taxonomy" id="402998"/>
    <lineage>
        <taxon>Eukaryota</taxon>
        <taxon>Viridiplantae</taxon>
        <taxon>Streptophyta</taxon>
        <taxon>Embryophyta</taxon>
        <taxon>Tracheophyta</taxon>
        <taxon>Spermatophyta</taxon>
        <taxon>Magnoliopsida</taxon>
        <taxon>eudicotyledons</taxon>
        <taxon>Gunneridae</taxon>
        <taxon>Pentapetalae</taxon>
        <taxon>asterids</taxon>
        <taxon>lamiids</taxon>
        <taxon>Solanales</taxon>
        <taxon>Solanaceae</taxon>
        <taxon>Solanoideae</taxon>
        <taxon>Hyoscyameae</taxon>
        <taxon>Anisodus</taxon>
    </lineage>
</organism>
<proteinExistence type="predicted"/>
<keyword evidence="4" id="KW-1185">Reference proteome</keyword>
<feature type="region of interest" description="Disordered" evidence="1">
    <location>
        <begin position="2005"/>
        <end position="2024"/>
    </location>
</feature>
<sequence>MGAHVMLSCAGRERKIAEALLFLEVIAFKEIFFQALHMDFKPGHESLRFITCWRILICTLGSDSNNRDCFSHTISGAVESISIGEIRLSIRQSLVKRGAGFISRDTKLHLLICGLKVVLRASSKGSKKSSSKSRRSRKPQKIGRGKWMVVANIARFLSVSMTETVVKTPKAGLEVKEMTLDISKDSGPEPALSVKFCIVSILVHIGESQTSSGQSSMHSGSFPVNREILTMTERTSAPVSCEEFSLLCEFGHDREARTVVRNVDIRNGEISVNLNEELLLKKKSVDTAHVAVKPINESGTAEKPEKKPAALAVMREKYAFMFPEKLSFTLPKVDVKFVHRAEGFMVENSITGIQLTGSKTQSIEDVGESTQLHVQLEISEIHLLKDAGTSILEISKLETIASVYIPLEPASPIRCEIGVKLGGTLCNLIITRLQPWLRLHASRKKKMVLREESSTREKPKPSDHKAIMRTFTVSAPELTIMVYDLNGSPLCRGCSQSLHVFSNNSSSADAAVQMEIVEFNLNMSDEHQECLKDLFGVKINNGSLIHIAKLSLDLGRKDLDSPEDGLNCKKVLCVDFTGMSVYLTYKHLASLISAAFSFKHFLKSFSVSGKKPNTQGTKSTKPSGKGIQVIKFNLQQCSLNISGEVGLENAVVPDPKRVNYGSQGGRIVISVSADGTPRTASITSTALDDLKKVKYSVSLDIFHLKFCINKEKQSTQVELGRAKSIYQEHLEDRNLGNKVTLLDMQNTKFVKRSGGLKEVATCSLFSAMDISVRWEPDVHIALFELGLQLKLLVHNQKLQDPAKEDLKDTEQSKETSKESQHLEKQQKKKESVFAVDVEVLNISAEAGDGVETAVQVQSIFSENARIGMLLEGIMLNFNDARIFRSSRMQISRIPKPSSSAPNEKPENGTTWDWVIQALDVHICLPYRLQLRAIDDSVEEMIRALKIATAAKTKLMFPNKEEKPKAKKTSSTKLGRVRLCIKKLTADIEEEPLQGWLDEHYQLWKNGACESAVRLNFLDELISKGGKCESAADGNDPLDDGKININGEEINVEDISAIQKLREKIYKQSFRSYYQACQKLVQAEGSGACNEGFQAGFKPSTARTSLFSISATELDVTLTKIEGGDAGMIELLQKLDPVCRAHSIPFSRLYGCNLNLRTGSLAVLIRNYTCPLLAANSGWCEGRLIMAQQAIPFQPQMHQTVFIGRWRKVRLLRSLTGTTPPMKTYLDLPLHFQKAEISYGVGFEPAFTDLSYAFTVALRRANLSIRNPNPDPPLPKKEKSLPWWDEMRHYIHGNSTLYFGETLVNVLSSTDPYEKSNRLQVATGYMEIQQADGRIYAFAKDFKILLSSLDNFSCTFLEAPAFSVEVLMEWGCDSGNPLNHYLFALPNEGVPREKVFDPFRSTSLSLRWNLLLRTSLPSHDNQSEFPSADNQGVSSCTALGALKQDNRSVNSPTIQVGPHDLAWLIKFGNLNYIPPHKLRTFSRWPRFGVPRVPRSGNLSLDRVMTEFMFRVDSTPLNVKHMPLYDDDPAKGLTISLTKFKLEIYLGRGKQNFTFESVRDPLELVYQGIDLHIPKAFISRDDTISVAKIVQMAKKDSQSAPLDMSTNDKPSSRSGSMDRHQDDGFLLSSEYFTIRRQSPKAEPERLLAWQEAGRKNIETTCVRSEVDNESGSDEKTRSDPSDDDGYNVVIADNCQRIFVYGLKILWTLEIRDAVRSFVAGLSKAFEPSKPSPSRQYAQRKLLEEKKAINSTESHEDDNQKSPPSQDAGPSRSPDDNHKSPPEPAGPSKPQLEPPPLNAIKADTPQSSSTEKLGIAEDSEGEGTRHYMVNVIEPQFNLHSEDANGRFLLAAVSGRVLARSFHSVISIGAEVIEKALGGGGVQVPESQPQMTWSRMELSVMLEQVQAHVAPTDVDPGAGLQWLPKIRRSSPKVKRTGALLERVFMPCDMYFRYTRHKSGTTQLKVKPLKELSFNSHNITAAMTSRQFQVMIDVLTNLLLARAPKPRKVSLSYSEGDDEDDEEEADEVVPDGVEEVELARVDLERKERAQKLISEDIRKLSLCTDVSPDMGPVNEGDLWIISGGRPVLVQKLKKVLTNAKKSRKVSSASLRVALQKAAQQRLMEKEKNKSPSCAMRISLQINKVVWSMLVDGKSFGEAELNDMVYDFDRDYKDIGIAKFTIKYFVMRNCLPNAKSDMLLSAWNPPPEWEKKVMVRVDAKQGAPKDGNSPIELLQVDIYPLKIHLTESMYSMMWAYFFPEEEQDSHRRQEVWKVSTTAGAKRAKKGSTTQEAPVSSSSSYGDLSQASKNQKSNASVVTPKLRRTSSFDRNWEENVAESVANELVLQMHSSSVSSSKSGPLASIEQPDEANKNKSKESKLIKSGKSSSEEKKVGKANDEKKSRPRRMIEFHNVKINQVELQITYEGSRFAVGDMRLLMDTFHRVEFTGTWQRLFSRVRKHIIWGVLKSVTGMQGKKFKANNQKEAKGASVAGAPEIDLNLSDSDGGSAEKSEANPFKRPTDGAGDGFVTSVRGLFNSQRKKAKAFVLRTMRGEEDDLHADWSEGEAEFSPFARQLTITKAKKLIRRHTKKFRPRGEKGLSSGKESLPSSPSGNATFESDSSSETSPYEQE</sequence>
<dbReference type="Proteomes" id="UP001152561">
    <property type="component" value="Unassembled WGS sequence"/>
</dbReference>
<feature type="compositionally biased region" description="Pro residues" evidence="1">
    <location>
        <begin position="1779"/>
        <end position="1794"/>
    </location>
</feature>
<dbReference type="OrthoDB" id="1562405at2759"/>